<comment type="cofactor">
    <cofactor evidence="1">
        <name>Mg(2+)</name>
        <dbReference type="ChEBI" id="CHEBI:18420"/>
    </cofactor>
</comment>
<comment type="similarity">
    <text evidence="4">Belongs to the UPP synthase family.</text>
</comment>
<organism evidence="14 15">
    <name type="scientific">Mortierella isabellina</name>
    <name type="common">Filamentous fungus</name>
    <name type="synonym">Umbelopsis isabellina</name>
    <dbReference type="NCBI Taxonomy" id="91625"/>
    <lineage>
        <taxon>Eukaryota</taxon>
        <taxon>Fungi</taxon>
        <taxon>Fungi incertae sedis</taxon>
        <taxon>Mucoromycota</taxon>
        <taxon>Mucoromycotina</taxon>
        <taxon>Umbelopsidomycetes</taxon>
        <taxon>Umbelopsidales</taxon>
        <taxon>Umbelopsidaceae</taxon>
        <taxon>Umbelopsis</taxon>
    </lineage>
</organism>
<dbReference type="InterPro" id="IPR036424">
    <property type="entry name" value="UPP_synth-like_sf"/>
</dbReference>
<evidence type="ECO:0000313" key="15">
    <source>
        <dbReference type="Proteomes" id="UP000654370"/>
    </source>
</evidence>
<feature type="region of interest" description="Disordered" evidence="13">
    <location>
        <begin position="1"/>
        <end position="27"/>
    </location>
</feature>
<evidence type="ECO:0000256" key="7">
    <source>
        <dbReference type="ARBA" id="ARBA00022692"/>
    </source>
</evidence>
<comment type="subcellular location">
    <subcellularLocation>
        <location evidence="2">Endoplasmic reticulum membrane</location>
    </subcellularLocation>
</comment>
<dbReference type="Proteomes" id="UP000654370">
    <property type="component" value="Unassembled WGS sequence"/>
</dbReference>
<comment type="pathway">
    <text evidence="3">Protein modification; protein glycosylation.</text>
</comment>
<evidence type="ECO:0000256" key="13">
    <source>
        <dbReference type="SAM" id="MobiDB-lite"/>
    </source>
</evidence>
<evidence type="ECO:0000256" key="4">
    <source>
        <dbReference type="ARBA" id="ARBA00005432"/>
    </source>
</evidence>
<comment type="caution">
    <text evidence="14">The sequence shown here is derived from an EMBL/GenBank/DDBJ whole genome shotgun (WGS) entry which is preliminary data.</text>
</comment>
<dbReference type="PANTHER" id="PTHR21528">
    <property type="entry name" value="DEHYDRODOLICHYL DIPHOSPHATE SYNTHASE COMPLEX SUBUNIT NUS1"/>
    <property type="match status" value="1"/>
</dbReference>
<dbReference type="GO" id="GO:1904423">
    <property type="term" value="C:dehydrodolichyl diphosphate synthase complex"/>
    <property type="evidence" value="ECO:0007669"/>
    <property type="project" value="InterPro"/>
</dbReference>
<evidence type="ECO:0000256" key="5">
    <source>
        <dbReference type="ARBA" id="ARBA00012596"/>
    </source>
</evidence>
<evidence type="ECO:0000256" key="11">
    <source>
        <dbReference type="ARBA" id="ARBA00023136"/>
    </source>
</evidence>
<keyword evidence="11" id="KW-0472">Membrane</keyword>
<keyword evidence="7" id="KW-0812">Transmembrane</keyword>
<keyword evidence="6" id="KW-0808">Transferase</keyword>
<name>A0A8H7PDL6_MORIS</name>
<comment type="catalytic activity">
    <reaction evidence="12">
        <text>n isopentenyl diphosphate + (2E,6E)-farnesyl diphosphate = a di-trans,poly-cis-polyprenyl diphosphate + n diphosphate</text>
        <dbReference type="Rhea" id="RHEA:53008"/>
        <dbReference type="Rhea" id="RHEA-COMP:19494"/>
        <dbReference type="ChEBI" id="CHEBI:33019"/>
        <dbReference type="ChEBI" id="CHEBI:128769"/>
        <dbReference type="ChEBI" id="CHEBI:136960"/>
        <dbReference type="ChEBI" id="CHEBI:175763"/>
        <dbReference type="EC" id="2.5.1.87"/>
    </reaction>
</comment>
<evidence type="ECO:0000256" key="10">
    <source>
        <dbReference type="ARBA" id="ARBA00022989"/>
    </source>
</evidence>
<evidence type="ECO:0000256" key="8">
    <source>
        <dbReference type="ARBA" id="ARBA00022824"/>
    </source>
</evidence>
<dbReference type="OrthoDB" id="19639at2759"/>
<proteinExistence type="inferred from homology"/>
<evidence type="ECO:0000256" key="6">
    <source>
        <dbReference type="ARBA" id="ARBA00022679"/>
    </source>
</evidence>
<feature type="compositionally biased region" description="Polar residues" evidence="13">
    <location>
        <begin position="1"/>
        <end position="13"/>
    </location>
</feature>
<keyword evidence="10" id="KW-1133">Transmembrane helix</keyword>
<dbReference type="EMBL" id="JAEPQZ010000018">
    <property type="protein sequence ID" value="KAG2171975.1"/>
    <property type="molecule type" value="Genomic_DNA"/>
</dbReference>
<dbReference type="GO" id="GO:0005789">
    <property type="term" value="C:endoplasmic reticulum membrane"/>
    <property type="evidence" value="ECO:0007669"/>
    <property type="project" value="UniProtKB-SubCell"/>
</dbReference>
<dbReference type="EC" id="2.5.1.87" evidence="5"/>
<dbReference type="SUPFAM" id="SSF64005">
    <property type="entry name" value="Undecaprenyl diphosphate synthase"/>
    <property type="match status" value="1"/>
</dbReference>
<dbReference type="AlphaFoldDB" id="A0A8H7PDL6"/>
<dbReference type="GO" id="GO:0045547">
    <property type="term" value="F:ditrans,polycis-polyprenyl diphosphate synthase [(2E,6E)-farnesyl diphosphate specific] activity"/>
    <property type="evidence" value="ECO:0007669"/>
    <property type="project" value="UniProtKB-EC"/>
</dbReference>
<accession>A0A8H7PDL6</accession>
<evidence type="ECO:0000256" key="3">
    <source>
        <dbReference type="ARBA" id="ARBA00004922"/>
    </source>
</evidence>
<dbReference type="Gene3D" id="3.40.1180.10">
    <property type="entry name" value="Decaprenyl diphosphate synthase-like"/>
    <property type="match status" value="1"/>
</dbReference>
<evidence type="ECO:0000256" key="1">
    <source>
        <dbReference type="ARBA" id="ARBA00001946"/>
    </source>
</evidence>
<evidence type="ECO:0000313" key="14">
    <source>
        <dbReference type="EMBL" id="KAG2171975.1"/>
    </source>
</evidence>
<evidence type="ECO:0000256" key="2">
    <source>
        <dbReference type="ARBA" id="ARBA00004586"/>
    </source>
</evidence>
<protein>
    <recommendedName>
        <fullName evidence="5">ditrans,polycis-polyprenyl diphosphate synthase [(2E,6E)-farnesyldiphosphate specific]</fullName>
        <ecNumber evidence="5">2.5.1.87</ecNumber>
    </recommendedName>
</protein>
<sequence length="267" mass="30163">MSSAKLQKRSQAANIKPPEFQVRSGPAPNLGAEQSTWLVTLIRKFILSCLLYAVSLWTLAKAASSRSWFFILKHTLMRNVTECIVRDKARLTKIPQHLAIIVANEQTWRGRSAQQWNSIIQDICNTCVWSSEVGIHTVSVFESSGFLKRRSAQVQKQLVKAFEDWQLLYANSVGSTRPVAQYKGFKLSIFAVEDGKAHVAQVAKQMAIAVTESGRFRADEINISLVDKWMTESIAEPELALICYGSAHRYIELGGFLPWHMRLTEFM</sequence>
<gene>
    <name evidence="14" type="ORF">INT43_001451</name>
</gene>
<keyword evidence="8" id="KW-0256">Endoplasmic reticulum</keyword>
<evidence type="ECO:0000256" key="9">
    <source>
        <dbReference type="ARBA" id="ARBA00022842"/>
    </source>
</evidence>
<reference evidence="14" key="1">
    <citation type="submission" date="2020-12" db="EMBL/GenBank/DDBJ databases">
        <title>Metabolic potential, ecology and presence of endohyphal bacteria is reflected in genomic diversity of Mucoromycotina.</title>
        <authorList>
            <person name="Muszewska A."/>
            <person name="Okrasinska A."/>
            <person name="Steczkiewicz K."/>
            <person name="Drgas O."/>
            <person name="Orlowska M."/>
            <person name="Perlinska-Lenart U."/>
            <person name="Aleksandrzak-Piekarczyk T."/>
            <person name="Szatraj K."/>
            <person name="Zielenkiewicz U."/>
            <person name="Pilsyk S."/>
            <person name="Malc E."/>
            <person name="Mieczkowski P."/>
            <person name="Kruszewska J.S."/>
            <person name="Biernat P."/>
            <person name="Pawlowska J."/>
        </authorList>
    </citation>
    <scope>NUCLEOTIDE SEQUENCE</scope>
    <source>
        <strain evidence="14">WA0000067209</strain>
    </source>
</reference>
<evidence type="ECO:0000256" key="12">
    <source>
        <dbReference type="ARBA" id="ARBA00047353"/>
    </source>
</evidence>
<dbReference type="InterPro" id="IPR038887">
    <property type="entry name" value="Nus1/NgBR"/>
</dbReference>
<dbReference type="PANTHER" id="PTHR21528:SF0">
    <property type="entry name" value="DEHYDRODOLICHYL DIPHOSPHATE SYNTHASE COMPLEX SUBUNIT NUS1"/>
    <property type="match status" value="1"/>
</dbReference>
<keyword evidence="15" id="KW-1185">Reference proteome</keyword>
<dbReference type="UniPathway" id="UPA00378"/>
<keyword evidence="9" id="KW-0460">Magnesium</keyword>